<feature type="transmembrane region" description="Helical" evidence="8">
    <location>
        <begin position="471"/>
        <end position="492"/>
    </location>
</feature>
<dbReference type="InterPro" id="IPR045018">
    <property type="entry name" value="Azg-like"/>
</dbReference>
<name>A0A1S2N251_9MICC</name>
<evidence type="ECO:0000256" key="2">
    <source>
        <dbReference type="ARBA" id="ARBA00005697"/>
    </source>
</evidence>
<dbReference type="OrthoDB" id="9808458at2"/>
<evidence type="ECO:0000256" key="3">
    <source>
        <dbReference type="ARBA" id="ARBA00022448"/>
    </source>
</evidence>
<dbReference type="RefSeq" id="WP_075514231.1">
    <property type="nucleotide sequence ID" value="NZ_JAQDNX010000002.1"/>
</dbReference>
<feature type="region of interest" description="Disordered" evidence="7">
    <location>
        <begin position="1"/>
        <end position="24"/>
    </location>
</feature>
<evidence type="ECO:0000256" key="8">
    <source>
        <dbReference type="SAM" id="Phobius"/>
    </source>
</evidence>
<dbReference type="PANTHER" id="PTHR43337:SF1">
    <property type="entry name" value="XANTHINE_URACIL PERMEASE C887.17-RELATED"/>
    <property type="match status" value="1"/>
</dbReference>
<feature type="transmembrane region" description="Helical" evidence="8">
    <location>
        <begin position="402"/>
        <end position="419"/>
    </location>
</feature>
<dbReference type="Proteomes" id="UP000179540">
    <property type="component" value="Unassembled WGS sequence"/>
</dbReference>
<feature type="transmembrane region" description="Helical" evidence="8">
    <location>
        <begin position="431"/>
        <end position="459"/>
    </location>
</feature>
<reference evidence="9 10" key="1">
    <citation type="submission" date="2016-10" db="EMBL/GenBank/DDBJ databases">
        <title>Draft genome sequence of strain LCT isolated from the Shenzhou X spacecraft of China.</title>
        <authorList>
            <person name="Huang B."/>
        </authorList>
    </citation>
    <scope>NUCLEOTIDE SEQUENCE [LARGE SCALE GENOMIC DNA]</scope>
    <source>
        <strain evidence="9 10">LCT-H5</strain>
    </source>
</reference>
<comment type="subcellular location">
    <subcellularLocation>
        <location evidence="1">Endomembrane system</location>
        <topology evidence="1">Multi-pass membrane protein</topology>
    </subcellularLocation>
</comment>
<feature type="transmembrane region" description="Helical" evidence="8">
    <location>
        <begin position="160"/>
        <end position="184"/>
    </location>
</feature>
<evidence type="ECO:0000256" key="6">
    <source>
        <dbReference type="ARBA" id="ARBA00023136"/>
    </source>
</evidence>
<feature type="transmembrane region" description="Helical" evidence="8">
    <location>
        <begin position="204"/>
        <end position="224"/>
    </location>
</feature>
<feature type="compositionally biased region" description="Low complexity" evidence="7">
    <location>
        <begin position="1"/>
        <end position="17"/>
    </location>
</feature>
<evidence type="ECO:0000256" key="7">
    <source>
        <dbReference type="SAM" id="MobiDB-lite"/>
    </source>
</evidence>
<feature type="transmembrane region" description="Helical" evidence="8">
    <location>
        <begin position="46"/>
        <end position="67"/>
    </location>
</feature>
<evidence type="ECO:0000256" key="1">
    <source>
        <dbReference type="ARBA" id="ARBA00004127"/>
    </source>
</evidence>
<dbReference type="GO" id="GO:0005886">
    <property type="term" value="C:plasma membrane"/>
    <property type="evidence" value="ECO:0007669"/>
    <property type="project" value="TreeGrafter"/>
</dbReference>
<proteinExistence type="inferred from homology"/>
<keyword evidence="6 8" id="KW-0472">Membrane</keyword>
<protein>
    <submittedName>
        <fullName evidence="9">Permease</fullName>
    </submittedName>
</protein>
<evidence type="ECO:0000313" key="9">
    <source>
        <dbReference type="EMBL" id="OIJ36782.1"/>
    </source>
</evidence>
<keyword evidence="4 8" id="KW-0812">Transmembrane</keyword>
<dbReference type="AlphaFoldDB" id="A0A1S2N251"/>
<feature type="transmembrane region" description="Helical" evidence="8">
    <location>
        <begin position="339"/>
        <end position="362"/>
    </location>
</feature>
<dbReference type="GO" id="GO:0005345">
    <property type="term" value="F:purine nucleobase transmembrane transporter activity"/>
    <property type="evidence" value="ECO:0007669"/>
    <property type="project" value="TreeGrafter"/>
</dbReference>
<feature type="transmembrane region" description="Helical" evidence="8">
    <location>
        <begin position="231"/>
        <end position="249"/>
    </location>
</feature>
<keyword evidence="5 8" id="KW-1133">Transmembrane helix</keyword>
<evidence type="ECO:0000256" key="4">
    <source>
        <dbReference type="ARBA" id="ARBA00022692"/>
    </source>
</evidence>
<evidence type="ECO:0000256" key="5">
    <source>
        <dbReference type="ARBA" id="ARBA00022989"/>
    </source>
</evidence>
<feature type="transmembrane region" description="Helical" evidence="8">
    <location>
        <begin position="374"/>
        <end position="395"/>
    </location>
</feature>
<accession>A0A1S2N251</accession>
<evidence type="ECO:0000313" key="10">
    <source>
        <dbReference type="Proteomes" id="UP000179540"/>
    </source>
</evidence>
<dbReference type="PANTHER" id="PTHR43337">
    <property type="entry name" value="XANTHINE/URACIL PERMEASE C887.17-RELATED"/>
    <property type="match status" value="1"/>
</dbReference>
<dbReference type="InterPro" id="IPR006043">
    <property type="entry name" value="NCS2"/>
</dbReference>
<comment type="similarity">
    <text evidence="2">Belongs to the nucleobase:cation symporter-2 (NCS2) (TC 2.A.40) family. Azg-like subfamily.</text>
</comment>
<comment type="caution">
    <text evidence="9">The sequence shown here is derived from an EMBL/GenBank/DDBJ whole genome shotgun (WGS) entry which is preliminary data.</text>
</comment>
<feature type="transmembrane region" description="Helical" evidence="8">
    <location>
        <begin position="286"/>
        <end position="311"/>
    </location>
</feature>
<keyword evidence="3" id="KW-0813">Transport</keyword>
<feature type="transmembrane region" description="Helical" evidence="8">
    <location>
        <begin position="79"/>
        <end position="98"/>
    </location>
</feature>
<organism evidence="9 10">
    <name type="scientific">Rothia kristinae</name>
    <dbReference type="NCBI Taxonomy" id="37923"/>
    <lineage>
        <taxon>Bacteria</taxon>
        <taxon>Bacillati</taxon>
        <taxon>Actinomycetota</taxon>
        <taxon>Actinomycetes</taxon>
        <taxon>Micrococcales</taxon>
        <taxon>Micrococcaceae</taxon>
        <taxon>Rothia</taxon>
    </lineage>
</organism>
<feature type="transmembrane region" description="Helical" evidence="8">
    <location>
        <begin position="129"/>
        <end position="148"/>
    </location>
</feature>
<dbReference type="EMBL" id="MODZ01000002">
    <property type="protein sequence ID" value="OIJ36782.1"/>
    <property type="molecule type" value="Genomic_DNA"/>
</dbReference>
<dbReference type="Pfam" id="PF00860">
    <property type="entry name" value="Xan_ur_permease"/>
    <property type="match status" value="1"/>
</dbReference>
<sequence>MTEDTAAPRRTPAADTPTPQPRGGLDRFFHITARGSTVGTEIRGGLATFFAMSYIVVLNPLVIGLIADANGSQLGLARVAAATSLVSGIMTILMAVIAKQPFAMSAGLGINAFLAATMATTPNLTWPELMGMVVWAGVIMFVLVLTGFRTAVFNAVPESLKVAIVVGIGLFISFIGFVNAGFIRRTPDAAGTTVPVTFGVDGQLIGWPILVFLVGLFLTIALMIRRVRGAILIGVIASTVLAVILEAVAPSGTSADSATGWSLVAPSLPSQWLSLPDLSLVGAVDLFGGFTSLGAMAASLLVFAILLSVFFDAMGTSVGLATEAGTVDRQGNIYGMNRVLAVDALGSVAGGGASASSSQIFVESATGIGEGARTGLATVVTGLLFLAAMFFSPLVNIVPFEAVAPALVVVGFLMVRQAVHVQWDDWGLGIPAFLTIAMMPFTYSIADGIGAGFVSFTFIRLVQGRGREVHPLMYLVSLAFLAYFGMGLIQGWTH</sequence>
<dbReference type="GO" id="GO:0012505">
    <property type="term" value="C:endomembrane system"/>
    <property type="evidence" value="ECO:0007669"/>
    <property type="project" value="UniProtKB-SubCell"/>
</dbReference>
<gene>
    <name evidence="9" type="ORF">BK826_02690</name>
</gene>